<accession>A0A8H6U3M4</accession>
<comment type="caution">
    <text evidence="1">The sequence shown here is derived from an EMBL/GenBank/DDBJ whole genome shotgun (WGS) entry which is preliminary data.</text>
</comment>
<dbReference type="Proteomes" id="UP000620124">
    <property type="component" value="Unassembled WGS sequence"/>
</dbReference>
<dbReference type="AlphaFoldDB" id="A0A8H6U3M4"/>
<evidence type="ECO:0000313" key="1">
    <source>
        <dbReference type="EMBL" id="KAF7328339.1"/>
    </source>
</evidence>
<reference evidence="1" key="1">
    <citation type="submission" date="2020-05" db="EMBL/GenBank/DDBJ databases">
        <title>Mycena genomes resolve the evolution of fungal bioluminescence.</title>
        <authorList>
            <person name="Tsai I.J."/>
        </authorList>
    </citation>
    <scope>NUCLEOTIDE SEQUENCE</scope>
    <source>
        <strain evidence="1">CCC161011</strain>
    </source>
</reference>
<sequence>MEVGGRFLIGACIGRNVRHLAAVWIDFLDRTRISISHTTSQATNDAQRKGWVEVHLQNDCCPPSSPTPACLLFGRRLYIFHKGGNLRHAKVYNIPFSAPSENHLSATNVDPPNTTVLPIPYPFHPNQEELIETAGLFSFTVHSPHVVVPEYGVYAVTCTDLGNRTLSVVHFWPAHPDAARADMLAIGPGCAYGHAHLIRQMAIGATGRYVLIRALGVTTEESSGAEGEEYLGLLHLTPRSPHDDQSTITFRKLNIGATPLQSCHQIALDDSLGLALVLDNTGRLTAISFL</sequence>
<gene>
    <name evidence="1" type="ORF">MVEN_02549400</name>
</gene>
<protein>
    <submittedName>
        <fullName evidence="1">Uncharacterized protein</fullName>
    </submittedName>
</protein>
<dbReference type="OrthoDB" id="3042786at2759"/>
<evidence type="ECO:0000313" key="2">
    <source>
        <dbReference type="Proteomes" id="UP000620124"/>
    </source>
</evidence>
<keyword evidence="2" id="KW-1185">Reference proteome</keyword>
<dbReference type="EMBL" id="JACAZI010000036">
    <property type="protein sequence ID" value="KAF7328339.1"/>
    <property type="molecule type" value="Genomic_DNA"/>
</dbReference>
<proteinExistence type="predicted"/>
<name>A0A8H6U3M4_9AGAR</name>
<organism evidence="1 2">
    <name type="scientific">Mycena venus</name>
    <dbReference type="NCBI Taxonomy" id="2733690"/>
    <lineage>
        <taxon>Eukaryota</taxon>
        <taxon>Fungi</taxon>
        <taxon>Dikarya</taxon>
        <taxon>Basidiomycota</taxon>
        <taxon>Agaricomycotina</taxon>
        <taxon>Agaricomycetes</taxon>
        <taxon>Agaricomycetidae</taxon>
        <taxon>Agaricales</taxon>
        <taxon>Marasmiineae</taxon>
        <taxon>Mycenaceae</taxon>
        <taxon>Mycena</taxon>
    </lineage>
</organism>